<dbReference type="RefSeq" id="WP_008695341.1">
    <property type="nucleotide sequence ID" value="NZ_KE161007.1"/>
</dbReference>
<evidence type="ECO:0000256" key="1">
    <source>
        <dbReference type="SAM" id="Coils"/>
    </source>
</evidence>
<evidence type="ECO:0000313" key="3">
    <source>
        <dbReference type="Proteomes" id="UP000003233"/>
    </source>
</evidence>
<organism evidence="2 3">
    <name type="scientific">Fusobacterium ulcerans 12-1B</name>
    <dbReference type="NCBI Taxonomy" id="457404"/>
    <lineage>
        <taxon>Bacteria</taxon>
        <taxon>Fusobacteriati</taxon>
        <taxon>Fusobacteriota</taxon>
        <taxon>Fusobacteriia</taxon>
        <taxon>Fusobacteriales</taxon>
        <taxon>Fusobacteriaceae</taxon>
        <taxon>Fusobacterium</taxon>
    </lineage>
</organism>
<protein>
    <submittedName>
        <fullName evidence="2">Uncharacterized protein</fullName>
    </submittedName>
</protein>
<gene>
    <name evidence="2" type="ORF">HMPREF0402_00069</name>
</gene>
<dbReference type="Proteomes" id="UP000003233">
    <property type="component" value="Unassembled WGS sequence"/>
</dbReference>
<dbReference type="PATRIC" id="fig|457404.5.peg.1156"/>
<dbReference type="AlphaFoldDB" id="H1PNS6"/>
<name>H1PNS6_9FUSO</name>
<reference evidence="2 3" key="1">
    <citation type="submission" date="2012-07" db="EMBL/GenBank/DDBJ databases">
        <title>The Genome Sequence of Fusobacterium ulcerans 12_1B.</title>
        <authorList>
            <consortium name="The Broad Institute Genome Sequencing Platform"/>
            <person name="Earl A."/>
            <person name="Ward D."/>
            <person name="Feldgarden M."/>
            <person name="Gevers D."/>
            <person name="Strauss J."/>
            <person name="Ambrose C.E."/>
            <person name="Allen-Vercoe E."/>
            <person name="Walker B."/>
            <person name="Young S.K."/>
            <person name="Zeng Q."/>
            <person name="Gargeya S."/>
            <person name="Fitzgerald M."/>
            <person name="Haas B."/>
            <person name="Abouelleil A."/>
            <person name="Alvarado L."/>
            <person name="Arachchi H.M."/>
            <person name="Berlin A.M."/>
            <person name="Chapman S.B."/>
            <person name="Goldberg J."/>
            <person name="Griggs A."/>
            <person name="Gujja S."/>
            <person name="Hansen M."/>
            <person name="Howarth C."/>
            <person name="Imamovic A."/>
            <person name="Larimer J."/>
            <person name="McCowen C."/>
            <person name="Montmayeur A."/>
            <person name="Murphy C."/>
            <person name="Neiman D."/>
            <person name="Pearson M."/>
            <person name="Priest M."/>
            <person name="Roberts A."/>
            <person name="Saif S."/>
            <person name="Shea T."/>
            <person name="Sisk P."/>
            <person name="Sykes S."/>
            <person name="Wortman J."/>
            <person name="Nusbaum C."/>
            <person name="Birren B."/>
        </authorList>
    </citation>
    <scope>NUCLEOTIDE SEQUENCE [LARGE SCALE GENOMIC DNA]</scope>
    <source>
        <strain evidence="2 3">12_1B</strain>
    </source>
</reference>
<proteinExistence type="predicted"/>
<feature type="coiled-coil region" evidence="1">
    <location>
        <begin position="4"/>
        <end position="31"/>
    </location>
</feature>
<keyword evidence="1" id="KW-0175">Coiled coil</keyword>
<comment type="caution">
    <text evidence="2">The sequence shown here is derived from an EMBL/GenBank/DDBJ whole genome shotgun (WGS) entry which is preliminary data.</text>
</comment>
<dbReference type="EMBL" id="AGWJ02000007">
    <property type="protein sequence ID" value="EHO85145.1"/>
    <property type="molecule type" value="Genomic_DNA"/>
</dbReference>
<dbReference type="HOGENOM" id="CLU_185987_0_0_0"/>
<sequence>MSIEKNLKYILEEHEVEKAKLERLNNFIHSEEFKLKTDDTQKELISKKFGLLKSYIEVLEEQIKYDKELLENEACYISKDGGSYEELEKKCIK</sequence>
<keyword evidence="3" id="KW-1185">Reference proteome</keyword>
<evidence type="ECO:0000313" key="2">
    <source>
        <dbReference type="EMBL" id="EHO85145.1"/>
    </source>
</evidence>
<accession>H1PNS6</accession>
<dbReference type="BioCyc" id="FSP457404-HMP:GTSQ-70-MONOMER"/>